<comment type="caution">
    <text evidence="3">The sequence shown here is derived from an EMBL/GenBank/DDBJ whole genome shotgun (WGS) entry which is preliminary data.</text>
</comment>
<evidence type="ECO:0000313" key="4">
    <source>
        <dbReference type="Proteomes" id="UP000019478"/>
    </source>
</evidence>
<protein>
    <recommendedName>
        <fullName evidence="2">Aminoglycoside phosphotransferase domain-containing protein</fullName>
    </recommendedName>
</protein>
<dbReference type="InterPro" id="IPR011009">
    <property type="entry name" value="Kinase-like_dom_sf"/>
</dbReference>
<feature type="compositionally biased region" description="Polar residues" evidence="1">
    <location>
        <begin position="431"/>
        <end position="440"/>
    </location>
</feature>
<proteinExistence type="predicted"/>
<gene>
    <name evidence="3" type="ORF">A1O3_06143</name>
</gene>
<feature type="domain" description="Aminoglycoside phosphotransferase" evidence="2">
    <location>
        <begin position="118"/>
        <end position="294"/>
    </location>
</feature>
<feature type="region of interest" description="Disordered" evidence="1">
    <location>
        <begin position="416"/>
        <end position="440"/>
    </location>
</feature>
<dbReference type="Proteomes" id="UP000019478">
    <property type="component" value="Unassembled WGS sequence"/>
</dbReference>
<dbReference type="InterPro" id="IPR051678">
    <property type="entry name" value="AGP_Transferase"/>
</dbReference>
<name>W9XY89_9EURO</name>
<dbReference type="InterPro" id="IPR002575">
    <property type="entry name" value="Aminoglycoside_PTrfase"/>
</dbReference>
<dbReference type="OrthoDB" id="8300194at2759"/>
<dbReference type="STRING" id="1182542.W9XY89"/>
<dbReference type="EMBL" id="AMGY01000005">
    <property type="protein sequence ID" value="EXJ82330.1"/>
    <property type="molecule type" value="Genomic_DNA"/>
</dbReference>
<dbReference type="Pfam" id="PF01636">
    <property type="entry name" value="APH"/>
    <property type="match status" value="1"/>
</dbReference>
<keyword evidence="4" id="KW-1185">Reference proteome</keyword>
<evidence type="ECO:0000256" key="1">
    <source>
        <dbReference type="SAM" id="MobiDB-lite"/>
    </source>
</evidence>
<accession>W9XY89</accession>
<reference evidence="3 4" key="1">
    <citation type="submission" date="2013-03" db="EMBL/GenBank/DDBJ databases">
        <title>The Genome Sequence of Capronia epimyces CBS 606.96.</title>
        <authorList>
            <consortium name="The Broad Institute Genomics Platform"/>
            <person name="Cuomo C."/>
            <person name="de Hoog S."/>
            <person name="Gorbushina A."/>
            <person name="Walker B."/>
            <person name="Young S.K."/>
            <person name="Zeng Q."/>
            <person name="Gargeya S."/>
            <person name="Fitzgerald M."/>
            <person name="Haas B."/>
            <person name="Abouelleil A."/>
            <person name="Allen A.W."/>
            <person name="Alvarado L."/>
            <person name="Arachchi H.M."/>
            <person name="Berlin A.M."/>
            <person name="Chapman S.B."/>
            <person name="Gainer-Dewar J."/>
            <person name="Goldberg J."/>
            <person name="Griggs A."/>
            <person name="Gujja S."/>
            <person name="Hansen M."/>
            <person name="Howarth C."/>
            <person name="Imamovic A."/>
            <person name="Ireland A."/>
            <person name="Larimer J."/>
            <person name="McCowan C."/>
            <person name="Murphy C."/>
            <person name="Pearson M."/>
            <person name="Poon T.W."/>
            <person name="Priest M."/>
            <person name="Roberts A."/>
            <person name="Saif S."/>
            <person name="Shea T."/>
            <person name="Sisk P."/>
            <person name="Sykes S."/>
            <person name="Wortman J."/>
            <person name="Nusbaum C."/>
            <person name="Birren B."/>
        </authorList>
    </citation>
    <scope>NUCLEOTIDE SEQUENCE [LARGE SCALE GENOMIC DNA]</scope>
    <source>
        <strain evidence="3 4">CBS 606.96</strain>
    </source>
</reference>
<dbReference type="GeneID" id="19170253"/>
<dbReference type="eggNOG" id="ENOG502SN0H">
    <property type="taxonomic scope" value="Eukaryota"/>
</dbReference>
<dbReference type="PANTHER" id="PTHR21310">
    <property type="entry name" value="AMINOGLYCOSIDE PHOSPHOTRANSFERASE-RELATED-RELATED"/>
    <property type="match status" value="1"/>
</dbReference>
<dbReference type="SUPFAM" id="SSF56112">
    <property type="entry name" value="Protein kinase-like (PK-like)"/>
    <property type="match status" value="1"/>
</dbReference>
<evidence type="ECO:0000259" key="2">
    <source>
        <dbReference type="Pfam" id="PF01636"/>
    </source>
</evidence>
<dbReference type="RefSeq" id="XP_007734453.1">
    <property type="nucleotide sequence ID" value="XM_007736263.1"/>
</dbReference>
<sequence length="440" mass="50598">MKTFSMQNVVPDDMDYTDPSKKFRQVRAYTAAPGQRPDPYARKAPKNIELCWACGWTWKNQTLSSYGPRVRVMHTKNNNGIWTIGSRWVLHDQPNDRYLGNHYMTVKFLLRQPGLTIPLPKEIHSLSQPTDPILFTLESRVPGLPLNQVWLGLSPDEKASYSRQMADILKQMRQMTSPRMQKVDGSRLDDRIVSVCSGKQVGSCFKIGYDVDQWFEDLGPDLRIGLACSLETTDPIVIEEKFRELRDNFPPCEPYVLAHGDLNLTNIIVKDGKIQGIIDWEMAGYYPWWMDRWVQGNLPGGPGSELDTDELFDPIWKELEPDLSREKFVELVHRPIEEATQAFSSCTKDHPYRNVPEGLIEDCPMWLKDSFCECQPIQGHFKPQFWGVEQSCEIDARWNPEVDTRMLEERYKRKDPRALASTLGKDLETPPSGSGQDESK</sequence>
<evidence type="ECO:0000313" key="3">
    <source>
        <dbReference type="EMBL" id="EXJ82330.1"/>
    </source>
</evidence>
<organism evidence="3 4">
    <name type="scientific">Capronia epimyces CBS 606.96</name>
    <dbReference type="NCBI Taxonomy" id="1182542"/>
    <lineage>
        <taxon>Eukaryota</taxon>
        <taxon>Fungi</taxon>
        <taxon>Dikarya</taxon>
        <taxon>Ascomycota</taxon>
        <taxon>Pezizomycotina</taxon>
        <taxon>Eurotiomycetes</taxon>
        <taxon>Chaetothyriomycetidae</taxon>
        <taxon>Chaetothyriales</taxon>
        <taxon>Herpotrichiellaceae</taxon>
        <taxon>Capronia</taxon>
    </lineage>
</organism>
<dbReference type="PANTHER" id="PTHR21310:SF55">
    <property type="entry name" value="AMINOGLYCOSIDE PHOSPHOTRANSFERASE DOMAIN-CONTAINING PROTEIN"/>
    <property type="match status" value="1"/>
</dbReference>
<dbReference type="AlphaFoldDB" id="W9XY89"/>
<dbReference type="Gene3D" id="3.90.1200.10">
    <property type="match status" value="1"/>
</dbReference>
<dbReference type="HOGENOM" id="CLU_021768_6_0_1"/>